<accession>A0A2A9FH40</accession>
<name>A0A2A9FH40_9PSEU</name>
<reference evidence="1 2" key="1">
    <citation type="submission" date="2017-10" db="EMBL/GenBank/DDBJ databases">
        <title>Sequencing the genomes of 1000 actinobacteria strains.</title>
        <authorList>
            <person name="Klenk H.-P."/>
        </authorList>
    </citation>
    <scope>NUCLEOTIDE SEQUENCE [LARGE SCALE GENOMIC DNA]</scope>
    <source>
        <strain evidence="1 2">DSM 46092</strain>
    </source>
</reference>
<comment type="caution">
    <text evidence="1">The sequence shown here is derived from an EMBL/GenBank/DDBJ whole genome shotgun (WGS) entry which is preliminary data.</text>
</comment>
<organism evidence="1 2">
    <name type="scientific">Amycolatopsis sulphurea</name>
    <dbReference type="NCBI Taxonomy" id="76022"/>
    <lineage>
        <taxon>Bacteria</taxon>
        <taxon>Bacillati</taxon>
        <taxon>Actinomycetota</taxon>
        <taxon>Actinomycetes</taxon>
        <taxon>Pseudonocardiales</taxon>
        <taxon>Pseudonocardiaceae</taxon>
        <taxon>Amycolatopsis</taxon>
    </lineage>
</organism>
<protein>
    <submittedName>
        <fullName evidence="1">Uncharacterized protein</fullName>
    </submittedName>
</protein>
<dbReference type="Proteomes" id="UP000243542">
    <property type="component" value="Unassembled WGS sequence"/>
</dbReference>
<dbReference type="AlphaFoldDB" id="A0A2A9FH40"/>
<gene>
    <name evidence="1" type="ORF">ATK36_5263</name>
</gene>
<keyword evidence="2" id="KW-1185">Reference proteome</keyword>
<evidence type="ECO:0000313" key="2">
    <source>
        <dbReference type="Proteomes" id="UP000243542"/>
    </source>
</evidence>
<dbReference type="EMBL" id="PDJK01000002">
    <property type="protein sequence ID" value="PFG50061.1"/>
    <property type="molecule type" value="Genomic_DNA"/>
</dbReference>
<proteinExistence type="predicted"/>
<dbReference type="RefSeq" id="WP_141544541.1">
    <property type="nucleotide sequence ID" value="NZ_JBIAKZ010000040.1"/>
</dbReference>
<evidence type="ECO:0000313" key="1">
    <source>
        <dbReference type="EMBL" id="PFG50061.1"/>
    </source>
</evidence>
<sequence length="65" mass="7377">MTGPRAENLERDQQYVEQRLTVGEIATRAGVGYLRVWEVLKHLGLLLPPGHRSSRAALRPADRRD</sequence>